<evidence type="ECO:0000313" key="1">
    <source>
        <dbReference type="EMBL" id="KAH7917860.1"/>
    </source>
</evidence>
<protein>
    <submittedName>
        <fullName evidence="1">Uncharacterized protein</fullName>
    </submittedName>
</protein>
<evidence type="ECO:0000313" key="2">
    <source>
        <dbReference type="Proteomes" id="UP000790709"/>
    </source>
</evidence>
<reference evidence="1" key="1">
    <citation type="journal article" date="2021" name="New Phytol.">
        <title>Evolutionary innovations through gain and loss of genes in the ectomycorrhizal Boletales.</title>
        <authorList>
            <person name="Wu G."/>
            <person name="Miyauchi S."/>
            <person name="Morin E."/>
            <person name="Kuo A."/>
            <person name="Drula E."/>
            <person name="Varga T."/>
            <person name="Kohler A."/>
            <person name="Feng B."/>
            <person name="Cao Y."/>
            <person name="Lipzen A."/>
            <person name="Daum C."/>
            <person name="Hundley H."/>
            <person name="Pangilinan J."/>
            <person name="Johnson J."/>
            <person name="Barry K."/>
            <person name="LaButti K."/>
            <person name="Ng V."/>
            <person name="Ahrendt S."/>
            <person name="Min B."/>
            <person name="Choi I.G."/>
            <person name="Park H."/>
            <person name="Plett J.M."/>
            <person name="Magnuson J."/>
            <person name="Spatafora J.W."/>
            <person name="Nagy L.G."/>
            <person name="Henrissat B."/>
            <person name="Grigoriev I.V."/>
            <person name="Yang Z.L."/>
            <person name="Xu J."/>
            <person name="Martin F.M."/>
        </authorList>
    </citation>
    <scope>NUCLEOTIDE SEQUENCE</scope>
    <source>
        <strain evidence="1">KUC20120723A-06</strain>
    </source>
</reference>
<dbReference type="Proteomes" id="UP000790709">
    <property type="component" value="Unassembled WGS sequence"/>
</dbReference>
<name>A0ACB8AWT9_9AGAM</name>
<proteinExistence type="predicted"/>
<accession>A0ACB8AWT9</accession>
<comment type="caution">
    <text evidence="1">The sequence shown here is derived from an EMBL/GenBank/DDBJ whole genome shotgun (WGS) entry which is preliminary data.</text>
</comment>
<keyword evidence="2" id="KW-1185">Reference proteome</keyword>
<sequence length="92" mass="10132">MRPWSRTVIEAYLKPKWALWDRYGNDLLVHILASVPPPQSDPESLEATHSSARTMDTHSNAGSSTTRVSQRPCVDAQSGSFNSGALDFSPVF</sequence>
<dbReference type="EMBL" id="MU266917">
    <property type="protein sequence ID" value="KAH7917860.1"/>
    <property type="molecule type" value="Genomic_DNA"/>
</dbReference>
<gene>
    <name evidence="1" type="ORF">BV22DRAFT_1042157</name>
</gene>
<organism evidence="1 2">
    <name type="scientific">Leucogyrophana mollusca</name>
    <dbReference type="NCBI Taxonomy" id="85980"/>
    <lineage>
        <taxon>Eukaryota</taxon>
        <taxon>Fungi</taxon>
        <taxon>Dikarya</taxon>
        <taxon>Basidiomycota</taxon>
        <taxon>Agaricomycotina</taxon>
        <taxon>Agaricomycetes</taxon>
        <taxon>Agaricomycetidae</taxon>
        <taxon>Boletales</taxon>
        <taxon>Boletales incertae sedis</taxon>
        <taxon>Leucogyrophana</taxon>
    </lineage>
</organism>